<dbReference type="InterPro" id="IPR005225">
    <property type="entry name" value="Small_GTP-bd"/>
</dbReference>
<dbReference type="InterPro" id="IPR001806">
    <property type="entry name" value="Small_GTPase"/>
</dbReference>
<dbReference type="SMART" id="SM00175">
    <property type="entry name" value="RAB"/>
    <property type="match status" value="1"/>
</dbReference>
<dbReference type="Gene3D" id="3.40.50.300">
    <property type="entry name" value="P-loop containing nucleotide triphosphate hydrolases"/>
    <property type="match status" value="1"/>
</dbReference>
<comment type="function">
    <text evidence="6">The small GTPases Rab are key regulators in vesicle trafficking.</text>
</comment>
<dbReference type="SMART" id="SM00173">
    <property type="entry name" value="RAS"/>
    <property type="match status" value="1"/>
</dbReference>
<organism evidence="7">
    <name type="scientific">Aplanochytrium stocchinoi</name>
    <dbReference type="NCBI Taxonomy" id="215587"/>
    <lineage>
        <taxon>Eukaryota</taxon>
        <taxon>Sar</taxon>
        <taxon>Stramenopiles</taxon>
        <taxon>Bigyra</taxon>
        <taxon>Labyrinthulomycetes</taxon>
        <taxon>Thraustochytrida</taxon>
        <taxon>Thraustochytriidae</taxon>
        <taxon>Aplanochytrium</taxon>
    </lineage>
</organism>
<evidence type="ECO:0000256" key="5">
    <source>
        <dbReference type="ARBA" id="ARBA00023289"/>
    </source>
</evidence>
<dbReference type="GO" id="GO:0008333">
    <property type="term" value="P:endosome to lysosome transport"/>
    <property type="evidence" value="ECO:0007669"/>
    <property type="project" value="TreeGrafter"/>
</dbReference>
<dbReference type="PANTHER" id="PTHR47981">
    <property type="entry name" value="RAB FAMILY"/>
    <property type="match status" value="1"/>
</dbReference>
<dbReference type="GO" id="GO:0016020">
    <property type="term" value="C:membrane"/>
    <property type="evidence" value="ECO:0007669"/>
    <property type="project" value="UniProtKB-SubCell"/>
</dbReference>
<dbReference type="InterPro" id="IPR027417">
    <property type="entry name" value="P-loop_NTPase"/>
</dbReference>
<dbReference type="GO" id="GO:0005525">
    <property type="term" value="F:GTP binding"/>
    <property type="evidence" value="ECO:0007669"/>
    <property type="project" value="UniProtKB-UniRule"/>
</dbReference>
<keyword evidence="5 6" id="KW-0636">Prenylation</keyword>
<accession>A0A7S3LH91</accession>
<evidence type="ECO:0000256" key="3">
    <source>
        <dbReference type="ARBA" id="ARBA00023134"/>
    </source>
</evidence>
<comment type="similarity">
    <text evidence="1 6">Belongs to the small GTPase superfamily. Rab family.</text>
</comment>
<dbReference type="GO" id="GO:0005802">
    <property type="term" value="C:trans-Golgi network"/>
    <property type="evidence" value="ECO:0007669"/>
    <property type="project" value="UniProtKB-UniRule"/>
</dbReference>
<dbReference type="GO" id="GO:0090385">
    <property type="term" value="P:phagosome-lysosome fusion"/>
    <property type="evidence" value="ECO:0007669"/>
    <property type="project" value="TreeGrafter"/>
</dbReference>
<gene>
    <name evidence="7" type="ORF">ASTO00021_LOCUS38</name>
</gene>
<dbReference type="SMART" id="SM00174">
    <property type="entry name" value="RHO"/>
    <property type="match status" value="1"/>
</dbReference>
<keyword evidence="4 6" id="KW-0449">Lipoprotein</keyword>
<dbReference type="PANTHER" id="PTHR47981:SF39">
    <property type="entry name" value="RAS-RELATED PROTEIN RAB"/>
    <property type="match status" value="1"/>
</dbReference>
<dbReference type="SUPFAM" id="SSF52540">
    <property type="entry name" value="P-loop containing nucleoside triphosphate hydrolases"/>
    <property type="match status" value="1"/>
</dbReference>
<comment type="subcellular location">
    <subcellularLocation>
        <location evidence="6">Membrane</location>
        <topology evidence="6">Lipid-anchor</topology>
    </subcellularLocation>
</comment>
<dbReference type="GO" id="GO:0003924">
    <property type="term" value="F:GTPase activity"/>
    <property type="evidence" value="ECO:0007669"/>
    <property type="project" value="UniProtKB-UniRule"/>
</dbReference>
<keyword evidence="3 6" id="KW-0342">GTP-binding</keyword>
<dbReference type="GO" id="GO:0045335">
    <property type="term" value="C:phagocytic vesicle"/>
    <property type="evidence" value="ECO:0007669"/>
    <property type="project" value="TreeGrafter"/>
</dbReference>
<dbReference type="EMBL" id="HBIN01000097">
    <property type="protein sequence ID" value="CAE0429673.1"/>
    <property type="molecule type" value="Transcribed_RNA"/>
</dbReference>
<evidence type="ECO:0000256" key="4">
    <source>
        <dbReference type="ARBA" id="ARBA00023288"/>
    </source>
</evidence>
<evidence type="ECO:0000313" key="7">
    <source>
        <dbReference type="EMBL" id="CAE0429673.1"/>
    </source>
</evidence>
<dbReference type="PROSITE" id="PS51417">
    <property type="entry name" value="ARF"/>
    <property type="match status" value="1"/>
</dbReference>
<name>A0A7S3LH91_9STRA</name>
<dbReference type="FunFam" id="3.40.50.300:FF:002133">
    <property type="entry name" value="Ras family protein"/>
    <property type="match status" value="1"/>
</dbReference>
<dbReference type="InterPro" id="IPR030697">
    <property type="entry name" value="Rab29/Rab38/Rab32"/>
</dbReference>
<dbReference type="SMART" id="SM00176">
    <property type="entry name" value="RAN"/>
    <property type="match status" value="1"/>
</dbReference>
<proteinExistence type="inferred from homology"/>
<dbReference type="GO" id="GO:0005770">
    <property type="term" value="C:late endosome"/>
    <property type="evidence" value="ECO:0007669"/>
    <property type="project" value="TreeGrafter"/>
</dbReference>
<keyword evidence="2 6" id="KW-0547">Nucleotide-binding</keyword>
<dbReference type="NCBIfam" id="TIGR00231">
    <property type="entry name" value="small_GTP"/>
    <property type="match status" value="1"/>
</dbReference>
<sequence>MDSVVGVGRGQDRVLKVLVLGNPATGKTSIIKRYCHNLFNNQHRTTIGVDFALKSLNVGGQRVGLQLWDIAGQDHFGAIQRVYYKDALGAILVYDATRPETFKKMLDWKNQLDGKVMLPNNKPLPVIIVGNKSDLENAEYDKEELDRYCNENGYVAWFATSAKKNLNIEECLQAMVKEILSHPDIFKSPSEKETEQENIQLISPSTLSEWGTYGILAHYHSIYK</sequence>
<dbReference type="GO" id="GO:0005764">
    <property type="term" value="C:lysosome"/>
    <property type="evidence" value="ECO:0007669"/>
    <property type="project" value="TreeGrafter"/>
</dbReference>
<dbReference type="PROSITE" id="PS51421">
    <property type="entry name" value="RAS"/>
    <property type="match status" value="1"/>
</dbReference>
<dbReference type="PROSITE" id="PS51419">
    <property type="entry name" value="RAB"/>
    <property type="match status" value="1"/>
</dbReference>
<evidence type="ECO:0000256" key="6">
    <source>
        <dbReference type="RuleBase" id="RU367128"/>
    </source>
</evidence>
<dbReference type="Pfam" id="PF00071">
    <property type="entry name" value="Ras"/>
    <property type="match status" value="1"/>
</dbReference>
<dbReference type="PRINTS" id="PR00449">
    <property type="entry name" value="RASTRNSFRMNG"/>
</dbReference>
<dbReference type="AlphaFoldDB" id="A0A7S3LH91"/>
<dbReference type="CDD" id="cd04107">
    <property type="entry name" value="Rab32_Rab38"/>
    <property type="match status" value="1"/>
</dbReference>
<evidence type="ECO:0000256" key="1">
    <source>
        <dbReference type="ARBA" id="ARBA00006270"/>
    </source>
</evidence>
<evidence type="ECO:0000256" key="2">
    <source>
        <dbReference type="ARBA" id="ARBA00022741"/>
    </source>
</evidence>
<keyword evidence="6" id="KW-0472">Membrane</keyword>
<protein>
    <recommendedName>
        <fullName evidence="6">Ras-related protein Rab</fullName>
    </recommendedName>
</protein>
<reference evidence="7" key="1">
    <citation type="submission" date="2021-01" db="EMBL/GenBank/DDBJ databases">
        <authorList>
            <person name="Corre E."/>
            <person name="Pelletier E."/>
            <person name="Niang G."/>
            <person name="Scheremetjew M."/>
            <person name="Finn R."/>
            <person name="Kale V."/>
            <person name="Holt S."/>
            <person name="Cochrane G."/>
            <person name="Meng A."/>
            <person name="Brown T."/>
            <person name="Cohen L."/>
        </authorList>
    </citation>
    <scope>NUCLEOTIDE SEQUENCE</scope>
    <source>
        <strain evidence="7">GSBS06</strain>
    </source>
</reference>